<dbReference type="AlphaFoldDB" id="A0A2A4HYE2"/>
<dbReference type="Proteomes" id="UP000218784">
    <property type="component" value="Unassembled WGS sequence"/>
</dbReference>
<accession>A0A2A4HYE2</accession>
<comment type="caution">
    <text evidence="1">The sequence shown here is derived from an EMBL/GenBank/DDBJ whole genome shotgun (WGS) entry which is preliminary data.</text>
</comment>
<reference evidence="1 2" key="1">
    <citation type="submission" date="2017-09" db="EMBL/GenBank/DDBJ databases">
        <title>Sphingomonas ginsenosidimutans KACC 14949, whole genome shotgun sequence.</title>
        <authorList>
            <person name="Feng G."/>
            <person name="Zhu H."/>
        </authorList>
    </citation>
    <scope>NUCLEOTIDE SEQUENCE [LARGE SCALE GENOMIC DNA]</scope>
    <source>
        <strain evidence="1 2">KACC 14949</strain>
    </source>
</reference>
<evidence type="ECO:0000313" key="1">
    <source>
        <dbReference type="EMBL" id="PCG09902.1"/>
    </source>
</evidence>
<keyword evidence="2" id="KW-1185">Reference proteome</keyword>
<evidence type="ECO:0000313" key="2">
    <source>
        <dbReference type="Proteomes" id="UP000218784"/>
    </source>
</evidence>
<name>A0A2A4HYE2_9SPHN</name>
<dbReference type="Pfam" id="PF09601">
    <property type="entry name" value="DUF2459"/>
    <property type="match status" value="1"/>
</dbReference>
<dbReference type="NCBIfam" id="TIGR02117">
    <property type="entry name" value="chp_urease_rgn"/>
    <property type="match status" value="1"/>
</dbReference>
<proteinExistence type="predicted"/>
<gene>
    <name evidence="1" type="ORF">COA17_07860</name>
</gene>
<sequence length="192" mass="21045">MLGGLVPRNPDWRPPPAGGVTIFVEDNGIHTGIVVPKVAAGVDWRSDFPAADLGDPRYAGYDYLAIGWGERGFFLGTPHWSDLRPATILHAAIGSDDTLLHVEHIPRPAVTRHTRAITLRPAEYRRLATTIRAARASGTALPGYDRHDAFYPARGHYDAIRTCNQWTGATLATAGVRVGAWTPFPVTVLRWF</sequence>
<organism evidence="1 2">
    <name type="scientific">Sphingomonas ginsenosidimutans</name>
    <dbReference type="NCBI Taxonomy" id="862134"/>
    <lineage>
        <taxon>Bacteria</taxon>
        <taxon>Pseudomonadati</taxon>
        <taxon>Pseudomonadota</taxon>
        <taxon>Alphaproteobacteria</taxon>
        <taxon>Sphingomonadales</taxon>
        <taxon>Sphingomonadaceae</taxon>
        <taxon>Sphingomonas</taxon>
    </lineage>
</organism>
<dbReference type="EMBL" id="NWVD01000002">
    <property type="protein sequence ID" value="PCG09902.1"/>
    <property type="molecule type" value="Genomic_DNA"/>
</dbReference>
<dbReference type="InterPro" id="IPR011727">
    <property type="entry name" value="CHP02117"/>
</dbReference>
<protein>
    <submittedName>
        <fullName evidence="1">TIGR02117 family protein</fullName>
    </submittedName>
</protein>